<feature type="domain" description="ATPase" evidence="1">
    <location>
        <begin position="32"/>
        <end position="275"/>
    </location>
</feature>
<dbReference type="Pfam" id="PF01637">
    <property type="entry name" value="ATPase_2"/>
    <property type="match status" value="1"/>
</dbReference>
<accession>F8NBA7</accession>
<reference evidence="3" key="1">
    <citation type="journal article" date="2011" name="Stand. Genomic Sci.">
        <title>Non-contiguous finished genome sequence of the opportunistic oral pathogen Prevotella multisaccharivorax type strain (PPPA20).</title>
        <authorList>
            <person name="Pati A."/>
            <person name="Gronow S."/>
            <person name="Lu M."/>
            <person name="Lapidus A."/>
            <person name="Nolan M."/>
            <person name="Lucas S."/>
            <person name="Hammon N."/>
            <person name="Deshpande S."/>
            <person name="Cheng J.F."/>
            <person name="Tapia R."/>
            <person name="Han C."/>
            <person name="Goodwin L."/>
            <person name="Pitluck S."/>
            <person name="Liolios K."/>
            <person name="Pagani I."/>
            <person name="Mavromatis K."/>
            <person name="Mikhailova N."/>
            <person name="Huntemann M."/>
            <person name="Chen A."/>
            <person name="Palaniappan K."/>
            <person name="Land M."/>
            <person name="Hauser L."/>
            <person name="Detter J.C."/>
            <person name="Brambilla E.M."/>
            <person name="Rohde M."/>
            <person name="Goker M."/>
            <person name="Woyke T."/>
            <person name="Bristow J."/>
            <person name="Eisen J.A."/>
            <person name="Markowitz V."/>
            <person name="Hugenholtz P."/>
            <person name="Kyrpides N.C."/>
            <person name="Klenk H.P."/>
            <person name="Ivanova N."/>
        </authorList>
    </citation>
    <scope>NUCLEOTIDE SEQUENCE [LARGE SCALE GENOMIC DNA]</scope>
    <source>
        <strain evidence="3">DSM 17128</strain>
    </source>
</reference>
<name>F8NBA7_9BACT</name>
<dbReference type="InterPro" id="IPR027417">
    <property type="entry name" value="P-loop_NTPase"/>
</dbReference>
<dbReference type="InterPro" id="IPR011579">
    <property type="entry name" value="ATPase_dom"/>
</dbReference>
<dbReference type="EMBL" id="GL945017">
    <property type="protein sequence ID" value="EGN55925.1"/>
    <property type="molecule type" value="Genomic_DNA"/>
</dbReference>
<proteinExistence type="predicted"/>
<dbReference type="SUPFAM" id="SSF52540">
    <property type="entry name" value="P-loop containing nucleoside triphosphate hydrolases"/>
    <property type="match status" value="1"/>
</dbReference>
<dbReference type="eggNOG" id="COG1672">
    <property type="taxonomic scope" value="Bacteria"/>
</dbReference>
<organism evidence="2 3">
    <name type="scientific">Hallella multisaccharivorax DSM 17128</name>
    <dbReference type="NCBI Taxonomy" id="688246"/>
    <lineage>
        <taxon>Bacteria</taxon>
        <taxon>Pseudomonadati</taxon>
        <taxon>Bacteroidota</taxon>
        <taxon>Bacteroidia</taxon>
        <taxon>Bacteroidales</taxon>
        <taxon>Prevotellaceae</taxon>
        <taxon>Hallella</taxon>
    </lineage>
</organism>
<evidence type="ECO:0000313" key="3">
    <source>
        <dbReference type="Proteomes" id="UP000002772"/>
    </source>
</evidence>
<dbReference type="PANTHER" id="PTHR34301:SF8">
    <property type="entry name" value="ATPASE DOMAIN-CONTAINING PROTEIN"/>
    <property type="match status" value="1"/>
</dbReference>
<protein>
    <recommendedName>
        <fullName evidence="1">ATPase domain-containing protein</fullName>
    </recommendedName>
</protein>
<dbReference type="HOGENOM" id="CLU_053804_1_1_10"/>
<dbReference type="PANTHER" id="PTHR34301">
    <property type="entry name" value="DNA-BINDING PROTEIN-RELATED"/>
    <property type="match status" value="1"/>
</dbReference>
<dbReference type="AlphaFoldDB" id="F8NBA7"/>
<gene>
    <name evidence="2" type="ORF">Premu_0443</name>
</gene>
<keyword evidence="3" id="KW-1185">Reference proteome</keyword>
<sequence>MRTLRNGKSVMMVKTKLNNPFVVYGYKGSEYFCDREAETDKLMSTLHGERNVTLIAPRRMGKTGLIQHVFNRFAAADKGIKCFYIDIFATKNLEQFVQLLANEIIGKLDTVSQAALRNVQAFFSSFRPTMTLDELTGVPTFSLNIQPTEREASLKRIFEYLKVSGRRCYVAIDEFQQILSYPEKGTEALIRSYIQFLPNVYFIFSGSRQHMMEEMFLSANRPFFQSSMVMALQPIDEAKYLTFANEMLRQDARMIDADTFHYIYNASEGITWYIQSILHGIFDHHNARIDKALVDEVIQEIIGEQTATYQNYLAWLTENQQKLLSAIASEKRVDAPLSQEFIRTYHLPAPSSVKTALNALADKQLILHTPKGCSVADLFFALWLRSL</sequence>
<dbReference type="Gene3D" id="3.40.50.300">
    <property type="entry name" value="P-loop containing nucleotide triphosphate hydrolases"/>
    <property type="match status" value="1"/>
</dbReference>
<evidence type="ECO:0000313" key="2">
    <source>
        <dbReference type="EMBL" id="EGN55925.1"/>
    </source>
</evidence>
<evidence type="ECO:0000259" key="1">
    <source>
        <dbReference type="Pfam" id="PF01637"/>
    </source>
</evidence>
<dbReference type="Proteomes" id="UP000002772">
    <property type="component" value="Unassembled WGS sequence"/>
</dbReference>
<dbReference type="STRING" id="688246.Premu_0443"/>
<dbReference type="GO" id="GO:0005524">
    <property type="term" value="F:ATP binding"/>
    <property type="evidence" value="ECO:0007669"/>
    <property type="project" value="InterPro"/>
</dbReference>